<evidence type="ECO:0000259" key="1">
    <source>
        <dbReference type="Pfam" id="PF22936"/>
    </source>
</evidence>
<reference evidence="3" key="1">
    <citation type="submission" date="2025-08" db="UniProtKB">
        <authorList>
            <consortium name="RefSeq"/>
        </authorList>
    </citation>
    <scope>IDENTIFICATION</scope>
</reference>
<dbReference type="InParanoid" id="A0A1U8A944"/>
<dbReference type="RefSeq" id="XP_010261655.1">
    <property type="nucleotide sequence ID" value="XM_010263353.1"/>
</dbReference>
<sequence length="273" mass="30199">MGEREILEISPNLPVEFSLPYDGSLIPSGIAMAEYIQKIKGLVDSLVASSYLISDADLIQYMLGGFGLEYDLFVISIMTKLCNLSIVDVQSLLMSFEKCMERHIQSSSMTANIASKGTKEQHGHHSNKYNNYNNRVTTNPEITTIVTKEAIKVAILIVLLPIIRKATVHLFDLFGGHSNGSAMIASSSASSHDLNWYPNLSATNHMTSNLENLSLHQEYRGNDQISVGNDQGFKISHIGHAILLTLHGSLTFRNTLHVPQIRKNLISISQFVL</sequence>
<dbReference type="Pfam" id="PF22936">
    <property type="entry name" value="Pol_BBD"/>
    <property type="match status" value="1"/>
</dbReference>
<accession>A0A1U8A944</accession>
<dbReference type="GeneID" id="104600428"/>
<dbReference type="eggNOG" id="KOG0017">
    <property type="taxonomic scope" value="Eukaryota"/>
</dbReference>
<dbReference type="PANTHER" id="PTHR47481:SF31">
    <property type="entry name" value="OS01G0873500 PROTEIN"/>
    <property type="match status" value="1"/>
</dbReference>
<evidence type="ECO:0000313" key="2">
    <source>
        <dbReference type="Proteomes" id="UP000189703"/>
    </source>
</evidence>
<dbReference type="Proteomes" id="UP000189703">
    <property type="component" value="Unplaced"/>
</dbReference>
<proteinExistence type="predicted"/>
<name>A0A1U8A944_NELNU</name>
<protein>
    <submittedName>
        <fullName evidence="3">Uncharacterized protein LOC104600428</fullName>
    </submittedName>
</protein>
<dbReference type="InterPro" id="IPR054722">
    <property type="entry name" value="PolX-like_BBD"/>
</dbReference>
<keyword evidence="2" id="KW-1185">Reference proteome</keyword>
<dbReference type="KEGG" id="nnu:104600428"/>
<dbReference type="OrthoDB" id="1937754at2759"/>
<evidence type="ECO:0000313" key="3">
    <source>
        <dbReference type="RefSeq" id="XP_010261655.1"/>
    </source>
</evidence>
<feature type="domain" description="Retrovirus-related Pol polyprotein from transposon TNT 1-94-like beta-barrel" evidence="1">
    <location>
        <begin position="196"/>
        <end position="271"/>
    </location>
</feature>
<dbReference type="PANTHER" id="PTHR47481">
    <property type="match status" value="1"/>
</dbReference>
<gene>
    <name evidence="3" type="primary">LOC104600428</name>
</gene>
<dbReference type="AlphaFoldDB" id="A0A1U8A944"/>
<organism evidence="2 3">
    <name type="scientific">Nelumbo nucifera</name>
    <name type="common">Sacred lotus</name>
    <dbReference type="NCBI Taxonomy" id="4432"/>
    <lineage>
        <taxon>Eukaryota</taxon>
        <taxon>Viridiplantae</taxon>
        <taxon>Streptophyta</taxon>
        <taxon>Embryophyta</taxon>
        <taxon>Tracheophyta</taxon>
        <taxon>Spermatophyta</taxon>
        <taxon>Magnoliopsida</taxon>
        <taxon>Proteales</taxon>
        <taxon>Nelumbonaceae</taxon>
        <taxon>Nelumbo</taxon>
    </lineage>
</organism>